<feature type="region of interest" description="Disordered" evidence="1">
    <location>
        <begin position="146"/>
        <end position="170"/>
    </location>
</feature>
<protein>
    <submittedName>
        <fullName evidence="2">Uncharacterized protein</fullName>
    </submittedName>
</protein>
<gene>
    <name evidence="2" type="ORF">FAUST_3091</name>
</gene>
<evidence type="ECO:0000256" key="1">
    <source>
        <dbReference type="SAM" id="MobiDB-lite"/>
    </source>
</evidence>
<feature type="region of interest" description="Disordered" evidence="1">
    <location>
        <begin position="27"/>
        <end position="93"/>
    </location>
</feature>
<dbReference type="AlphaFoldDB" id="A0AAN6C5G9"/>
<comment type="caution">
    <text evidence="2">The sequence shown here is derived from an EMBL/GenBank/DDBJ whole genome shotgun (WGS) entry which is preliminary data.</text>
</comment>
<sequence length="170" mass="18201">MRASAPSQGSELRLWGPACARCPACVQDGRDEESNDSSTVRGHSESSDAWIDIPEGDEDLYGDGQDVSPPLAHAAPAHEAPAGANDHQPSMPTIQGMFQGDTMWQQGLRGHLEDLVSKLSSHTEIEYTTGPMGDFETVSYNDREETISASDKCDDSDSATYKSLKGVGLA</sequence>
<reference evidence="2 3" key="1">
    <citation type="submission" date="2020-02" db="EMBL/GenBank/DDBJ databases">
        <title>Identification and distribution of gene clusters putatively required for synthesis of sphingolipid metabolism inhibitors in phylogenetically diverse species of the filamentous fungus Fusarium.</title>
        <authorList>
            <person name="Kim H.-S."/>
            <person name="Busman M."/>
            <person name="Brown D.W."/>
            <person name="Divon H."/>
            <person name="Uhlig S."/>
            <person name="Proctor R.H."/>
        </authorList>
    </citation>
    <scope>NUCLEOTIDE SEQUENCE [LARGE SCALE GENOMIC DNA]</scope>
    <source>
        <strain evidence="2 3">NRRL 2903</strain>
    </source>
</reference>
<feature type="compositionally biased region" description="Basic and acidic residues" evidence="1">
    <location>
        <begin position="146"/>
        <end position="155"/>
    </location>
</feature>
<evidence type="ECO:0000313" key="3">
    <source>
        <dbReference type="Proteomes" id="UP000537989"/>
    </source>
</evidence>
<keyword evidence="3" id="KW-1185">Reference proteome</keyword>
<proteinExistence type="predicted"/>
<name>A0AAN6C5G9_FUSAU</name>
<organism evidence="2 3">
    <name type="scientific">Fusarium austroamericanum</name>
    <dbReference type="NCBI Taxonomy" id="282268"/>
    <lineage>
        <taxon>Eukaryota</taxon>
        <taxon>Fungi</taxon>
        <taxon>Dikarya</taxon>
        <taxon>Ascomycota</taxon>
        <taxon>Pezizomycotina</taxon>
        <taxon>Sordariomycetes</taxon>
        <taxon>Hypocreomycetidae</taxon>
        <taxon>Hypocreales</taxon>
        <taxon>Nectriaceae</taxon>
        <taxon>Fusarium</taxon>
    </lineage>
</organism>
<dbReference type="EMBL" id="JAAMOD010000069">
    <property type="protein sequence ID" value="KAF5242923.1"/>
    <property type="molecule type" value="Genomic_DNA"/>
</dbReference>
<feature type="compositionally biased region" description="Low complexity" evidence="1">
    <location>
        <begin position="69"/>
        <end position="84"/>
    </location>
</feature>
<accession>A0AAN6C5G9</accession>
<dbReference type="Proteomes" id="UP000537989">
    <property type="component" value="Unassembled WGS sequence"/>
</dbReference>
<evidence type="ECO:0000313" key="2">
    <source>
        <dbReference type="EMBL" id="KAF5242923.1"/>
    </source>
</evidence>